<keyword evidence="3" id="KW-1185">Reference proteome</keyword>
<feature type="transmembrane region" description="Helical" evidence="1">
    <location>
        <begin position="6"/>
        <end position="30"/>
    </location>
</feature>
<accession>A0A8J5IV89</accession>
<protein>
    <recommendedName>
        <fullName evidence="4">Protein kinase domain-containing protein</fullName>
    </recommendedName>
</protein>
<dbReference type="AlphaFoldDB" id="A0A8J5IV89"/>
<proteinExistence type="predicted"/>
<gene>
    <name evidence="2" type="ORF">JG688_00007630</name>
</gene>
<keyword evidence="1" id="KW-0472">Membrane</keyword>
<dbReference type="Proteomes" id="UP000709295">
    <property type="component" value="Unassembled WGS sequence"/>
</dbReference>
<evidence type="ECO:0000256" key="1">
    <source>
        <dbReference type="SAM" id="Phobius"/>
    </source>
</evidence>
<evidence type="ECO:0000313" key="3">
    <source>
        <dbReference type="Proteomes" id="UP000709295"/>
    </source>
</evidence>
<name>A0A8J5IV89_9STRA</name>
<evidence type="ECO:0000313" key="2">
    <source>
        <dbReference type="EMBL" id="KAG6964607.1"/>
    </source>
</evidence>
<reference evidence="2" key="1">
    <citation type="submission" date="2021-01" db="EMBL/GenBank/DDBJ databases">
        <title>Phytophthora aleatoria, a newly-described species from Pinus radiata is distinct from Phytophthora cactorum isolates based on comparative genomics.</title>
        <authorList>
            <person name="Mcdougal R."/>
            <person name="Panda P."/>
            <person name="Williams N."/>
            <person name="Studholme D.J."/>
        </authorList>
    </citation>
    <scope>NUCLEOTIDE SEQUENCE</scope>
    <source>
        <strain evidence="2">NZFS 4037</strain>
    </source>
</reference>
<comment type="caution">
    <text evidence="2">The sequence shown here is derived from an EMBL/GenBank/DDBJ whole genome shotgun (WGS) entry which is preliminary data.</text>
</comment>
<keyword evidence="1" id="KW-0812">Transmembrane</keyword>
<keyword evidence="1" id="KW-1133">Transmembrane helix</keyword>
<evidence type="ECO:0008006" key="4">
    <source>
        <dbReference type="Google" id="ProtNLM"/>
    </source>
</evidence>
<dbReference type="EMBL" id="JAENGY010000372">
    <property type="protein sequence ID" value="KAG6964607.1"/>
    <property type="molecule type" value="Genomic_DNA"/>
</dbReference>
<sequence>MDSVMLRVWLLLGAVALGYAAIFVLLSLLYTIYFTLVLALEPGLGDSGLVKTEAYYTDYMAPELIEGKAGTAVYGEAADVYSLAITLWDIANPLVPKYPEATRNAWHQQPERRPSATYILTALETLQQEISAQTALGLATALERSEASMVNGQVLMQRMLEVGYVDSASEAYRMGNSLMSAGFLHHSNHHESFRKTSELFYFDSDVLDLQASSSSDRFPDCDALLLATCCKEAKLDDCVSSS</sequence>
<organism evidence="2 3">
    <name type="scientific">Phytophthora aleatoria</name>
    <dbReference type="NCBI Taxonomy" id="2496075"/>
    <lineage>
        <taxon>Eukaryota</taxon>
        <taxon>Sar</taxon>
        <taxon>Stramenopiles</taxon>
        <taxon>Oomycota</taxon>
        <taxon>Peronosporomycetes</taxon>
        <taxon>Peronosporales</taxon>
        <taxon>Peronosporaceae</taxon>
        <taxon>Phytophthora</taxon>
    </lineage>
</organism>